<dbReference type="AlphaFoldDB" id="V5F0X9"/>
<accession>V5F0X9</accession>
<gene>
    <name evidence="2" type="ORF">PSEUBRA_SCAF13g01862</name>
</gene>
<keyword evidence="1" id="KW-1133">Transmembrane helix</keyword>
<organism evidence="2 3">
    <name type="scientific">Kalmanozyma brasiliensis (strain GHG001)</name>
    <name type="common">Yeast</name>
    <name type="synonym">Pseudozyma brasiliensis</name>
    <dbReference type="NCBI Taxonomy" id="1365824"/>
    <lineage>
        <taxon>Eukaryota</taxon>
        <taxon>Fungi</taxon>
        <taxon>Dikarya</taxon>
        <taxon>Basidiomycota</taxon>
        <taxon>Ustilaginomycotina</taxon>
        <taxon>Ustilaginomycetes</taxon>
        <taxon>Ustilaginales</taxon>
        <taxon>Ustilaginaceae</taxon>
        <taxon>Kalmanozyma</taxon>
    </lineage>
</organism>
<feature type="transmembrane region" description="Helical" evidence="1">
    <location>
        <begin position="68"/>
        <end position="87"/>
    </location>
</feature>
<dbReference type="RefSeq" id="XP_016293908.1">
    <property type="nucleotide sequence ID" value="XM_016434518.1"/>
</dbReference>
<dbReference type="EMBL" id="KI545855">
    <property type="protein sequence ID" value="EST08919.1"/>
    <property type="molecule type" value="Genomic_DNA"/>
</dbReference>
<dbReference type="Proteomes" id="UP000019377">
    <property type="component" value="Unassembled WGS sequence"/>
</dbReference>
<protein>
    <submittedName>
        <fullName evidence="2">Uncharacterized protein</fullName>
    </submittedName>
</protein>
<dbReference type="HOGENOM" id="CLU_2062485_0_0_1"/>
<dbReference type="GeneID" id="27417125"/>
<keyword evidence="1" id="KW-0472">Membrane</keyword>
<proteinExistence type="predicted"/>
<evidence type="ECO:0000256" key="1">
    <source>
        <dbReference type="SAM" id="Phobius"/>
    </source>
</evidence>
<sequence>MAGHAIFRARSLANNLLSDEIMSLIHRAAKETFTFPDEHVLASDELVWAARRVAAAYMDCHRYVCIHLAIYAAFAFAMWIPFVLYGVPNLVNLVNHACFHHPKPIPPSHQGFVGPGQAT</sequence>
<evidence type="ECO:0000313" key="2">
    <source>
        <dbReference type="EMBL" id="EST08919.1"/>
    </source>
</evidence>
<keyword evidence="1" id="KW-0812">Transmembrane</keyword>
<name>V5F0X9_KALBG</name>
<evidence type="ECO:0000313" key="3">
    <source>
        <dbReference type="Proteomes" id="UP000019377"/>
    </source>
</evidence>
<reference evidence="3" key="1">
    <citation type="journal article" date="2013" name="Genome Announc.">
        <title>Draft genome sequence of Pseudozyma brasiliensis sp. nov. strain GHG001, a high producer of endo-1,4-xylanase isolated from an insect pest of sugarcane.</title>
        <authorList>
            <person name="Oliveira J.V.D.C."/>
            <person name="dos Santos R.A.C."/>
            <person name="Borges T.A."/>
            <person name="Riano-Pachon D.M."/>
            <person name="Goldman G.H."/>
        </authorList>
    </citation>
    <scope>NUCLEOTIDE SEQUENCE [LARGE SCALE GENOMIC DNA]</scope>
    <source>
        <strain evidence="3">GHG001</strain>
    </source>
</reference>
<keyword evidence="3" id="KW-1185">Reference proteome</keyword>